<accession>A0A0A9A2Q6</accession>
<proteinExistence type="predicted"/>
<dbReference type="AlphaFoldDB" id="A0A0A9A2Q6"/>
<sequence>MIRGHNPAPGVCKGWNMSCVSLNIFEDMPKGVVNR</sequence>
<evidence type="ECO:0000313" key="1">
    <source>
        <dbReference type="EMBL" id="JAD41332.1"/>
    </source>
</evidence>
<name>A0A0A9A2Q6_ARUDO</name>
<reference evidence="1" key="2">
    <citation type="journal article" date="2015" name="Data Brief">
        <title>Shoot transcriptome of the giant reed, Arundo donax.</title>
        <authorList>
            <person name="Barrero R.A."/>
            <person name="Guerrero F.D."/>
            <person name="Moolhuijzen P."/>
            <person name="Goolsby J.A."/>
            <person name="Tidwell J."/>
            <person name="Bellgard S.E."/>
            <person name="Bellgard M.I."/>
        </authorList>
    </citation>
    <scope>NUCLEOTIDE SEQUENCE</scope>
    <source>
        <tissue evidence="1">Shoot tissue taken approximately 20 cm above the soil surface</tissue>
    </source>
</reference>
<reference evidence="1" key="1">
    <citation type="submission" date="2014-09" db="EMBL/GenBank/DDBJ databases">
        <authorList>
            <person name="Magalhaes I.L.F."/>
            <person name="Oliveira U."/>
            <person name="Santos F.R."/>
            <person name="Vidigal T.H.D.A."/>
            <person name="Brescovit A.D."/>
            <person name="Santos A.J."/>
        </authorList>
    </citation>
    <scope>NUCLEOTIDE SEQUENCE</scope>
    <source>
        <tissue evidence="1">Shoot tissue taken approximately 20 cm above the soil surface</tissue>
    </source>
</reference>
<dbReference type="EMBL" id="GBRH01256563">
    <property type="protein sequence ID" value="JAD41332.1"/>
    <property type="molecule type" value="Transcribed_RNA"/>
</dbReference>
<protein>
    <submittedName>
        <fullName evidence="1">ACL5</fullName>
    </submittedName>
</protein>
<organism evidence="1">
    <name type="scientific">Arundo donax</name>
    <name type="common">Giant reed</name>
    <name type="synonym">Donax arundinaceus</name>
    <dbReference type="NCBI Taxonomy" id="35708"/>
    <lineage>
        <taxon>Eukaryota</taxon>
        <taxon>Viridiplantae</taxon>
        <taxon>Streptophyta</taxon>
        <taxon>Embryophyta</taxon>
        <taxon>Tracheophyta</taxon>
        <taxon>Spermatophyta</taxon>
        <taxon>Magnoliopsida</taxon>
        <taxon>Liliopsida</taxon>
        <taxon>Poales</taxon>
        <taxon>Poaceae</taxon>
        <taxon>PACMAD clade</taxon>
        <taxon>Arundinoideae</taxon>
        <taxon>Arundineae</taxon>
        <taxon>Arundo</taxon>
    </lineage>
</organism>